<feature type="region of interest" description="Disordered" evidence="10">
    <location>
        <begin position="120"/>
        <end position="139"/>
    </location>
</feature>
<keyword evidence="7 9" id="KW-0472">Membrane</keyword>
<feature type="domain" description="Zinc finger Sec23/Sec24-type" evidence="12">
    <location>
        <begin position="53"/>
        <end position="91"/>
    </location>
</feature>
<keyword evidence="4 9" id="KW-0862">Zinc</keyword>
<comment type="caution">
    <text evidence="15">The sequence shown here is derived from an EMBL/GenBank/DDBJ whole genome shotgun (WGS) entry which is preliminary data.</text>
</comment>
<evidence type="ECO:0000256" key="9">
    <source>
        <dbReference type="RuleBase" id="RU365030"/>
    </source>
</evidence>
<feature type="domain" description="Sec23/Sec24 helical" evidence="14">
    <location>
        <begin position="492"/>
        <end position="589"/>
    </location>
</feature>
<dbReference type="Pfam" id="PF00626">
    <property type="entry name" value="Gelsolin"/>
    <property type="match status" value="1"/>
</dbReference>
<keyword evidence="6 9" id="KW-0653">Protein transport</keyword>
<dbReference type="InterPro" id="IPR037364">
    <property type="entry name" value="Sec23"/>
</dbReference>
<dbReference type="InterPro" id="IPR006900">
    <property type="entry name" value="Sec23/24_helical_dom"/>
</dbReference>
<gene>
    <name evidence="15" type="ORF">PIB30_077112</name>
</gene>
<dbReference type="Proteomes" id="UP001341840">
    <property type="component" value="Unassembled WGS sequence"/>
</dbReference>
<dbReference type="SUPFAM" id="SSF81995">
    <property type="entry name" value="beta-sandwich domain of Sec23/24"/>
    <property type="match status" value="1"/>
</dbReference>
<reference evidence="15 16" key="1">
    <citation type="journal article" date="2023" name="Plants (Basel)">
        <title>Bridging the Gap: Combining Genomics and Transcriptomics Approaches to Understand Stylosanthes scabra, an Orphan Legume from the Brazilian Caatinga.</title>
        <authorList>
            <person name="Ferreira-Neto J.R.C."/>
            <person name="da Silva M.D."/>
            <person name="Binneck E."/>
            <person name="de Melo N.F."/>
            <person name="da Silva R.H."/>
            <person name="de Melo A.L.T.M."/>
            <person name="Pandolfi V."/>
            <person name="Bustamante F.O."/>
            <person name="Brasileiro-Vidal A.C."/>
            <person name="Benko-Iseppon A.M."/>
        </authorList>
    </citation>
    <scope>NUCLEOTIDE SEQUENCE [LARGE SCALE GENOMIC DNA]</scope>
    <source>
        <tissue evidence="15">Leaves</tissue>
    </source>
</reference>
<dbReference type="InterPro" id="IPR006896">
    <property type="entry name" value="Sec23/24_trunk_dom"/>
</dbReference>
<dbReference type="Gene3D" id="1.20.120.730">
    <property type="entry name" value="Sec23/Sec24 helical domain"/>
    <property type="match status" value="1"/>
</dbReference>
<dbReference type="InterPro" id="IPR036175">
    <property type="entry name" value="Sec23/24_helical_dom_sf"/>
</dbReference>
<dbReference type="InterPro" id="IPR036174">
    <property type="entry name" value="Znf_Sec23_Sec24_sf"/>
</dbReference>
<evidence type="ECO:0000256" key="4">
    <source>
        <dbReference type="ARBA" id="ARBA00022833"/>
    </source>
</evidence>
<dbReference type="EMBL" id="JASCZI010121857">
    <property type="protein sequence ID" value="MED6163149.1"/>
    <property type="molecule type" value="Genomic_DNA"/>
</dbReference>
<keyword evidence="16" id="KW-1185">Reference proteome</keyword>
<keyword evidence="5 9" id="KW-0931">ER-Golgi transport</keyword>
<comment type="similarity">
    <text evidence="9">Belongs to the SEC23/SEC24 family. SEC23 subfamily.</text>
</comment>
<evidence type="ECO:0000256" key="1">
    <source>
        <dbReference type="ARBA" id="ARBA00022448"/>
    </source>
</evidence>
<dbReference type="InterPro" id="IPR037550">
    <property type="entry name" value="Sec23_C"/>
</dbReference>
<dbReference type="SUPFAM" id="SSF82754">
    <property type="entry name" value="C-terminal, gelsolin-like domain of Sec23/24"/>
    <property type="match status" value="1"/>
</dbReference>
<dbReference type="Pfam" id="PF04811">
    <property type="entry name" value="Sec23_trunk"/>
    <property type="match status" value="1"/>
</dbReference>
<dbReference type="PANTHER" id="PTHR11141:SF22">
    <property type="entry name" value="PROTEIN TRANSPORT PROTEIN SEC23 G"/>
    <property type="match status" value="1"/>
</dbReference>
<proteinExistence type="inferred from homology"/>
<sequence length="734" mass="81502">MDFLELEAVEGLRWSWNSWPTSKSDASSLIIPLSIMCIPLMQPPELPIVPCDPLNCSKCDAVLNPYARLDYPSRIWHCPFCSQRNPFPRSYSDIADTNLPAKLFPTYSSVEYAPAHVPSNPNSLLSRTPLTPSSSSSSSSLVSVATSAAAAAASGGDPRGPGPALVFVVDLSTAEDELRALKKELLLAVEQLPENTLVGLVTFDSMVYVHDLGYSECSKVVVFHGDREVSSNQTGKFLNIRHPHHQLHLGQTPVSPKQGYLLPISECEFSITAAIEEIHCMWKYTSGRRPLRSTGAAISAALGVLESCLINTGSRIMVFTSGPATLGPGVVVDSDLAQAMRTHQHVMSGHARHHEKSCSFYKRVYKRLCDASVVLDLFACSLDQVGAAELREPVERSGGFMILAESFESDQFRKCLRHLFERDDGGYLKMNFDATIEVVTTKDVKICGALGPCVSLQKKNTLVSENEVGEGGTCMWKLNTLTDKTYIAAGFDQEAAASVMARLAILRAETCYARDVIRWLDDTLIRFASKFGDYVPEDPSSFGLSSNFSLYPQFMFHLRRSQFIDVCNTTPDETAFFRLMLNREGVVGSLIMIQPTLFQYSFDGPPEPVLLDIRSIYPDVILLFDSYFHVVIHYGSKITQWRKLGYDRDSNHENFRKLLEAPELDAQQLVMERVPVPKFIRCDQHSSQARFLLAKLNPSVTQNSTYTEGSDIVFTDDLSLQVFLDHLQVLAVQG</sequence>
<dbReference type="Gene3D" id="3.40.20.10">
    <property type="entry name" value="Severin"/>
    <property type="match status" value="1"/>
</dbReference>
<name>A0ABU6UPZ8_9FABA</name>
<feature type="domain" description="Gelsolin-like" evidence="11">
    <location>
        <begin position="606"/>
        <end position="692"/>
    </location>
</feature>
<dbReference type="InterPro" id="IPR007123">
    <property type="entry name" value="Gelsolin-like_dom"/>
</dbReference>
<keyword evidence="3 9" id="KW-0256">Endoplasmic reticulum</keyword>
<evidence type="ECO:0000256" key="6">
    <source>
        <dbReference type="ARBA" id="ARBA00022927"/>
    </source>
</evidence>
<keyword evidence="8 9" id="KW-0968">Cytoplasmic vesicle</keyword>
<evidence type="ECO:0000313" key="16">
    <source>
        <dbReference type="Proteomes" id="UP001341840"/>
    </source>
</evidence>
<organism evidence="15 16">
    <name type="scientific">Stylosanthes scabra</name>
    <dbReference type="NCBI Taxonomy" id="79078"/>
    <lineage>
        <taxon>Eukaryota</taxon>
        <taxon>Viridiplantae</taxon>
        <taxon>Streptophyta</taxon>
        <taxon>Embryophyta</taxon>
        <taxon>Tracheophyta</taxon>
        <taxon>Spermatophyta</taxon>
        <taxon>Magnoliopsida</taxon>
        <taxon>eudicotyledons</taxon>
        <taxon>Gunneridae</taxon>
        <taxon>Pentapetalae</taxon>
        <taxon>rosids</taxon>
        <taxon>fabids</taxon>
        <taxon>Fabales</taxon>
        <taxon>Fabaceae</taxon>
        <taxon>Papilionoideae</taxon>
        <taxon>50 kb inversion clade</taxon>
        <taxon>dalbergioids sensu lato</taxon>
        <taxon>Dalbergieae</taxon>
        <taxon>Pterocarpus clade</taxon>
        <taxon>Stylosanthes</taxon>
    </lineage>
</organism>
<accession>A0ABU6UPZ8</accession>
<evidence type="ECO:0000256" key="7">
    <source>
        <dbReference type="ARBA" id="ARBA00023136"/>
    </source>
</evidence>
<feature type="domain" description="Sec23/Sec24 trunk" evidence="13">
    <location>
        <begin position="163"/>
        <end position="421"/>
    </location>
</feature>
<dbReference type="Gene3D" id="3.40.50.410">
    <property type="entry name" value="von Willebrand factor, type A domain"/>
    <property type="match status" value="1"/>
</dbReference>
<evidence type="ECO:0000256" key="2">
    <source>
        <dbReference type="ARBA" id="ARBA00022723"/>
    </source>
</evidence>
<evidence type="ECO:0000259" key="13">
    <source>
        <dbReference type="Pfam" id="PF04811"/>
    </source>
</evidence>
<evidence type="ECO:0000256" key="8">
    <source>
        <dbReference type="ARBA" id="ARBA00023329"/>
    </source>
</evidence>
<dbReference type="InterPro" id="IPR029006">
    <property type="entry name" value="ADF-H/Gelsolin-like_dom_sf"/>
</dbReference>
<protein>
    <recommendedName>
        <fullName evidence="9">Protein transport protein SEC23</fullName>
    </recommendedName>
</protein>
<comment type="subcellular location">
    <subcellularLocation>
        <location evidence="9">Cytoplasmic vesicle</location>
        <location evidence="9">COPII-coated vesicle membrane</location>
        <topology evidence="9">Peripheral membrane protein</topology>
        <orientation evidence="9">Cytoplasmic side</orientation>
    </subcellularLocation>
    <subcellularLocation>
        <location evidence="9">Endoplasmic reticulum membrane</location>
        <topology evidence="9">Peripheral membrane protein</topology>
        <orientation evidence="9">Cytoplasmic side</orientation>
    </subcellularLocation>
</comment>
<feature type="compositionally biased region" description="Low complexity" evidence="10">
    <location>
        <begin position="123"/>
        <end position="139"/>
    </location>
</feature>
<dbReference type="Gene3D" id="2.30.30.380">
    <property type="entry name" value="Zn-finger domain of Sec23/24"/>
    <property type="match status" value="1"/>
</dbReference>
<comment type="function">
    <text evidence="9">Component of the coat protein complex II (COPII) which promotes the formation of transport vesicles from the endoplasmic reticulum (ER). The coat has two main functions, the physical deformation of the endoplasmic reticulum membrane into vesicles and the selection of cargo molecules.</text>
</comment>
<dbReference type="Pfam" id="PF04810">
    <property type="entry name" value="zf-Sec23_Sec24"/>
    <property type="match status" value="1"/>
</dbReference>
<dbReference type="CDD" id="cd11287">
    <property type="entry name" value="Sec23_C"/>
    <property type="match status" value="1"/>
</dbReference>
<dbReference type="SUPFAM" id="SSF53300">
    <property type="entry name" value="vWA-like"/>
    <property type="match status" value="1"/>
</dbReference>
<evidence type="ECO:0000313" key="15">
    <source>
        <dbReference type="EMBL" id="MED6163149.1"/>
    </source>
</evidence>
<dbReference type="InterPro" id="IPR036180">
    <property type="entry name" value="Gelsolin-like_dom_sf"/>
</dbReference>
<keyword evidence="2 9" id="KW-0479">Metal-binding</keyword>
<keyword evidence="9" id="KW-0963">Cytoplasm</keyword>
<evidence type="ECO:0000256" key="10">
    <source>
        <dbReference type="SAM" id="MobiDB-lite"/>
    </source>
</evidence>
<dbReference type="PANTHER" id="PTHR11141">
    <property type="entry name" value="PROTEIN TRANSPORT PROTEIN SEC23"/>
    <property type="match status" value="1"/>
</dbReference>
<dbReference type="InterPro" id="IPR036465">
    <property type="entry name" value="vWFA_dom_sf"/>
</dbReference>
<evidence type="ECO:0000259" key="11">
    <source>
        <dbReference type="Pfam" id="PF00626"/>
    </source>
</evidence>
<evidence type="ECO:0000256" key="3">
    <source>
        <dbReference type="ARBA" id="ARBA00022824"/>
    </source>
</evidence>
<dbReference type="SUPFAM" id="SSF82919">
    <property type="entry name" value="Zn-finger domain of Sec23/24"/>
    <property type="match status" value="1"/>
</dbReference>
<dbReference type="InterPro" id="IPR006895">
    <property type="entry name" value="Znf_Sec23_Sec24"/>
</dbReference>
<evidence type="ECO:0000259" key="12">
    <source>
        <dbReference type="Pfam" id="PF04810"/>
    </source>
</evidence>
<dbReference type="SUPFAM" id="SSF81811">
    <property type="entry name" value="Helical domain of Sec23/24"/>
    <property type="match status" value="1"/>
</dbReference>
<evidence type="ECO:0000259" key="14">
    <source>
        <dbReference type="Pfam" id="PF04815"/>
    </source>
</evidence>
<evidence type="ECO:0000256" key="5">
    <source>
        <dbReference type="ARBA" id="ARBA00022892"/>
    </source>
</evidence>
<keyword evidence="1 9" id="KW-0813">Transport</keyword>
<dbReference type="Pfam" id="PF04815">
    <property type="entry name" value="Sec23_helical"/>
    <property type="match status" value="1"/>
</dbReference>